<dbReference type="EMBL" id="JAMZMM010000027">
    <property type="protein sequence ID" value="MCP2727768.1"/>
    <property type="molecule type" value="Genomic_DNA"/>
</dbReference>
<accession>A0AAE3KML3</accession>
<dbReference type="AlphaFoldDB" id="A0AAE3KML3"/>
<feature type="compositionally biased region" description="Basic and acidic residues" evidence="1">
    <location>
        <begin position="199"/>
        <end position="212"/>
    </location>
</feature>
<comment type="caution">
    <text evidence="2">The sequence shown here is derived from an EMBL/GenBank/DDBJ whole genome shotgun (WGS) entry which is preliminary data.</text>
</comment>
<name>A0AAE3KML3_9CYAN</name>
<evidence type="ECO:0000313" key="2">
    <source>
        <dbReference type="EMBL" id="MCP2727768.1"/>
    </source>
</evidence>
<sequence>MDFLNIKNQNPSKKEADINMIEINNPEINVDELMEKIKKEVANRSNILIQEDPKFSLPNGISTLKISHIEALLNDANFNSQVATKWPDKFNRFPLNLSQPLQKFFLKIHGFIFKKQRAVNVALIQALRESLALNQQLMAQVATLQEQFNGVCNRLTAVEEKVATTEGRLNNTEGRLNNTEGRLNNTEGRLNTTEGRLTTTEERLNTTEERLNTTEGRLNNTEG</sequence>
<keyword evidence="3" id="KW-1185">Reference proteome</keyword>
<reference evidence="2" key="1">
    <citation type="submission" date="2022-06" db="EMBL/GenBank/DDBJ databases">
        <title>New cyanobacteria of genus Symplocastrum in benthos of Lake Baikal.</title>
        <authorList>
            <person name="Sorokovikova E."/>
            <person name="Tikhonova I."/>
            <person name="Krasnopeev A."/>
            <person name="Evseev P."/>
            <person name="Gladkikh A."/>
            <person name="Belykh O."/>
        </authorList>
    </citation>
    <scope>NUCLEOTIDE SEQUENCE</scope>
    <source>
        <strain evidence="2">BBK-W-15</strain>
    </source>
</reference>
<proteinExistence type="predicted"/>
<evidence type="ECO:0000313" key="3">
    <source>
        <dbReference type="Proteomes" id="UP001204953"/>
    </source>
</evidence>
<dbReference type="Gene3D" id="1.20.5.340">
    <property type="match status" value="1"/>
</dbReference>
<feature type="region of interest" description="Disordered" evidence="1">
    <location>
        <begin position="171"/>
        <end position="223"/>
    </location>
</feature>
<gene>
    <name evidence="2" type="ORF">NJ959_04655</name>
</gene>
<feature type="compositionally biased region" description="Low complexity" evidence="1">
    <location>
        <begin position="213"/>
        <end position="223"/>
    </location>
</feature>
<feature type="compositionally biased region" description="Polar residues" evidence="1">
    <location>
        <begin position="171"/>
        <end position="187"/>
    </location>
</feature>
<dbReference type="Proteomes" id="UP001204953">
    <property type="component" value="Unassembled WGS sequence"/>
</dbReference>
<protein>
    <submittedName>
        <fullName evidence="2">Uncharacterized protein</fullName>
    </submittedName>
</protein>
<feature type="non-terminal residue" evidence="2">
    <location>
        <position position="223"/>
    </location>
</feature>
<organism evidence="2 3">
    <name type="scientific">Limnofasciculus baicalensis BBK-W-15</name>
    <dbReference type="NCBI Taxonomy" id="2699891"/>
    <lineage>
        <taxon>Bacteria</taxon>
        <taxon>Bacillati</taxon>
        <taxon>Cyanobacteriota</taxon>
        <taxon>Cyanophyceae</taxon>
        <taxon>Coleofasciculales</taxon>
        <taxon>Coleofasciculaceae</taxon>
        <taxon>Limnofasciculus</taxon>
        <taxon>Limnofasciculus baicalensis</taxon>
    </lineage>
</organism>
<dbReference type="SUPFAM" id="SSF57997">
    <property type="entry name" value="Tropomyosin"/>
    <property type="match status" value="1"/>
</dbReference>
<feature type="compositionally biased region" description="Low complexity" evidence="1">
    <location>
        <begin position="188"/>
        <end position="198"/>
    </location>
</feature>
<evidence type="ECO:0000256" key="1">
    <source>
        <dbReference type="SAM" id="MobiDB-lite"/>
    </source>
</evidence>